<feature type="non-terminal residue" evidence="1">
    <location>
        <position position="136"/>
    </location>
</feature>
<protein>
    <submittedName>
        <fullName evidence="1">Uncharacterized protein</fullName>
    </submittedName>
</protein>
<feature type="non-terminal residue" evidence="1">
    <location>
        <position position="1"/>
    </location>
</feature>
<dbReference type="Proteomes" id="UP000242450">
    <property type="component" value="Chromosome 24"/>
</dbReference>
<comment type="caution">
    <text evidence="1">The sequence shown here is derived from an EMBL/GenBank/DDBJ whole genome shotgun (WGS) entry which is preliminary data.</text>
</comment>
<evidence type="ECO:0000313" key="1">
    <source>
        <dbReference type="EMBL" id="OWK02443.1"/>
    </source>
</evidence>
<accession>A0A212C8X1</accession>
<evidence type="ECO:0000313" key="2">
    <source>
        <dbReference type="Proteomes" id="UP000242450"/>
    </source>
</evidence>
<proteinExistence type="predicted"/>
<organism evidence="1 2">
    <name type="scientific">Cervus elaphus hippelaphus</name>
    <name type="common">European red deer</name>
    <dbReference type="NCBI Taxonomy" id="46360"/>
    <lineage>
        <taxon>Eukaryota</taxon>
        <taxon>Metazoa</taxon>
        <taxon>Chordata</taxon>
        <taxon>Craniata</taxon>
        <taxon>Vertebrata</taxon>
        <taxon>Euteleostomi</taxon>
        <taxon>Mammalia</taxon>
        <taxon>Eutheria</taxon>
        <taxon>Laurasiatheria</taxon>
        <taxon>Artiodactyla</taxon>
        <taxon>Ruminantia</taxon>
        <taxon>Pecora</taxon>
        <taxon>Cervidae</taxon>
        <taxon>Cervinae</taxon>
        <taxon>Cervus</taxon>
    </lineage>
</organism>
<sequence>LEDCPGSHITEQQNQRSAAAGALQISAHFLTSFVKTVRGLGQRQKLAGRNAFGCHAQSWTEPGAGITTNDPETSLALEHQKATNGAKRAVVLEGRRTHTKFHDEWDALNIKTTIKTKAVGEVTILNILTNCSNEQR</sequence>
<dbReference type="EMBL" id="MKHE01000024">
    <property type="protein sequence ID" value="OWK02443.1"/>
    <property type="molecule type" value="Genomic_DNA"/>
</dbReference>
<dbReference type="OrthoDB" id="9770212at2759"/>
<gene>
    <name evidence="1" type="ORF">Celaphus_00010203</name>
</gene>
<reference evidence="1 2" key="1">
    <citation type="journal article" date="2018" name="Mol. Genet. Genomics">
        <title>The red deer Cervus elaphus genome CerEla1.0: sequencing, annotating, genes, and chromosomes.</title>
        <authorList>
            <person name="Bana N.A."/>
            <person name="Nyiri A."/>
            <person name="Nagy J."/>
            <person name="Frank K."/>
            <person name="Nagy T."/>
            <person name="Steger V."/>
            <person name="Schiller M."/>
            <person name="Lakatos P."/>
            <person name="Sugar L."/>
            <person name="Horn P."/>
            <person name="Barta E."/>
            <person name="Orosz L."/>
        </authorList>
    </citation>
    <scope>NUCLEOTIDE SEQUENCE [LARGE SCALE GENOMIC DNA]</scope>
    <source>
        <strain evidence="1">Hungarian</strain>
    </source>
</reference>
<dbReference type="AlphaFoldDB" id="A0A212C8X1"/>
<name>A0A212C8X1_CEREH</name>
<keyword evidence="2" id="KW-1185">Reference proteome</keyword>